<reference evidence="2" key="2">
    <citation type="journal article" date="2023" name="IMA Fungus">
        <title>Comparative genomic study of the Penicillium genus elucidates a diverse pangenome and 15 lateral gene transfer events.</title>
        <authorList>
            <person name="Petersen C."/>
            <person name="Sorensen T."/>
            <person name="Nielsen M.R."/>
            <person name="Sondergaard T.E."/>
            <person name="Sorensen J.L."/>
            <person name="Fitzpatrick D.A."/>
            <person name="Frisvad J.C."/>
            <person name="Nielsen K.L."/>
        </authorList>
    </citation>
    <scope>NUCLEOTIDE SEQUENCE</scope>
    <source>
        <strain evidence="2">IBT 23319</strain>
    </source>
</reference>
<protein>
    <submittedName>
        <fullName evidence="2">Uncharacterized protein</fullName>
    </submittedName>
</protein>
<reference evidence="2" key="1">
    <citation type="submission" date="2022-11" db="EMBL/GenBank/DDBJ databases">
        <authorList>
            <person name="Petersen C."/>
        </authorList>
    </citation>
    <scope>NUCLEOTIDE SEQUENCE</scope>
    <source>
        <strain evidence="2">IBT 23319</strain>
    </source>
</reference>
<comment type="caution">
    <text evidence="2">The sequence shown here is derived from an EMBL/GenBank/DDBJ whole genome shotgun (WGS) entry which is preliminary data.</text>
</comment>
<feature type="region of interest" description="Disordered" evidence="1">
    <location>
        <begin position="478"/>
        <end position="546"/>
    </location>
</feature>
<dbReference type="Proteomes" id="UP001147733">
    <property type="component" value="Unassembled WGS sequence"/>
</dbReference>
<accession>A0A9W9TKW0</accession>
<feature type="compositionally biased region" description="Low complexity" evidence="1">
    <location>
        <begin position="507"/>
        <end position="518"/>
    </location>
</feature>
<feature type="compositionally biased region" description="Basic and acidic residues" evidence="1">
    <location>
        <begin position="282"/>
        <end position="293"/>
    </location>
</feature>
<feature type="compositionally biased region" description="Low complexity" evidence="1">
    <location>
        <begin position="75"/>
        <end position="89"/>
    </location>
</feature>
<feature type="compositionally biased region" description="Low complexity" evidence="1">
    <location>
        <begin position="118"/>
        <end position="134"/>
    </location>
</feature>
<dbReference type="AlphaFoldDB" id="A0A9W9TKW0"/>
<evidence type="ECO:0000313" key="2">
    <source>
        <dbReference type="EMBL" id="KAJ5226637.1"/>
    </source>
</evidence>
<feature type="compositionally biased region" description="Low complexity" evidence="1">
    <location>
        <begin position="56"/>
        <end position="66"/>
    </location>
</feature>
<dbReference type="EMBL" id="JAPQKT010000006">
    <property type="protein sequence ID" value="KAJ5226637.1"/>
    <property type="molecule type" value="Genomic_DNA"/>
</dbReference>
<sequence>MSSDFARLGFTELLSPRQNINLQENVRVDWRRLNMGHSGNDYSSGMNPEISRPDLQEQSQTQQSSSFALTDTSEKQQQQQHQQPQQQQEKQQDKHKQEDKAEDSNKKPPRRFLAQPIETTSRSSQATSASPESTNPSSANHPPPEQENRPRKKFLPEPVETKTSSHAPSEPRRFKPEIIETEHRSVKGNEEQTPRWNVRARDHLDIRLNKPALPGKLSPNRAGSDPLDSKFSYAALLRRREQSRRHSFRVPELPSIPSNSSEESDSETASGSRSISPTPKESSSDKKESHQRGESQNSQAIEDSGDGEISEYLLSLAAESAQQQLKDQALAAFPNEQAYQHFDHFAIDDEAVASEEEDWMYPPKHHLKSRRQSSADLSWELEYMRHHKEEAEQRLRVMARRKPDLRLPVPKAERIGPSPPMLGGDIILPQSTSPIGTFSNTHDENSKMEIDPCTGCGGLWCGPTKADGGRGTGLWMGTCQKDENGSGSDRGQMVSGIMTPMNRDNTLPSLSPNPQQSPARHEHTQTRSLNPLQSTTPPKSKPKPIEEEFNDGFVTQIYNYLSLGYPCVARYYDAELSKISGIRIEEMRQDDQRIDAKGYVIAPEDEYAVACTRWKALKLYILEWARQQPNMIDEKKWGVGVPERKGSWAF</sequence>
<feature type="region of interest" description="Disordered" evidence="1">
    <location>
        <begin position="36"/>
        <end position="228"/>
    </location>
</feature>
<proteinExistence type="predicted"/>
<organism evidence="2 3">
    <name type="scientific">Penicillium citrinum</name>
    <dbReference type="NCBI Taxonomy" id="5077"/>
    <lineage>
        <taxon>Eukaryota</taxon>
        <taxon>Fungi</taxon>
        <taxon>Dikarya</taxon>
        <taxon>Ascomycota</taxon>
        <taxon>Pezizomycotina</taxon>
        <taxon>Eurotiomycetes</taxon>
        <taxon>Eurotiomycetidae</taxon>
        <taxon>Eurotiales</taxon>
        <taxon>Aspergillaceae</taxon>
        <taxon>Penicillium</taxon>
    </lineage>
</organism>
<name>A0A9W9TKW0_PENCI</name>
<feature type="compositionally biased region" description="Low complexity" evidence="1">
    <location>
        <begin position="251"/>
        <end position="272"/>
    </location>
</feature>
<keyword evidence="3" id="KW-1185">Reference proteome</keyword>
<feature type="compositionally biased region" description="Basic and acidic residues" evidence="1">
    <location>
        <begin position="90"/>
        <end position="106"/>
    </location>
</feature>
<dbReference type="RefSeq" id="XP_056499002.1">
    <property type="nucleotide sequence ID" value="XM_056645561.1"/>
</dbReference>
<dbReference type="GeneID" id="81384728"/>
<evidence type="ECO:0000313" key="3">
    <source>
        <dbReference type="Proteomes" id="UP001147733"/>
    </source>
</evidence>
<gene>
    <name evidence="2" type="ORF">N7469_006643</name>
</gene>
<feature type="compositionally biased region" description="Basic and acidic residues" evidence="1">
    <location>
        <begin position="169"/>
        <end position="208"/>
    </location>
</feature>
<dbReference type="OrthoDB" id="4716584at2759"/>
<evidence type="ECO:0000256" key="1">
    <source>
        <dbReference type="SAM" id="MobiDB-lite"/>
    </source>
</evidence>
<feature type="region of interest" description="Disordered" evidence="1">
    <location>
        <begin position="240"/>
        <end position="306"/>
    </location>
</feature>